<dbReference type="Proteomes" id="UP001174909">
    <property type="component" value="Unassembled WGS sequence"/>
</dbReference>
<proteinExistence type="predicted"/>
<accession>A0AA35WYP9</accession>
<dbReference type="GO" id="GO:0005615">
    <property type="term" value="C:extracellular space"/>
    <property type="evidence" value="ECO:0007669"/>
    <property type="project" value="TreeGrafter"/>
</dbReference>
<dbReference type="PANTHER" id="PTHR24024">
    <property type="entry name" value="PULMONARY SURFACTANT-ASSOCIATED PROTEIN A"/>
    <property type="match status" value="1"/>
</dbReference>
<keyword evidence="2" id="KW-1185">Reference proteome</keyword>
<evidence type="ECO:0000313" key="1">
    <source>
        <dbReference type="EMBL" id="CAI8038813.1"/>
    </source>
</evidence>
<gene>
    <name evidence="1" type="ORF">GBAR_LOCUS21636</name>
</gene>
<sequence>MVPAKTQCHAGWTREYYGYLMSAYHNHDGRTMYECIDIDPESVPGLNTGSDPRSLFYVNEIYCNGFSCPPYDAEKELTCAVCTR</sequence>
<dbReference type="EMBL" id="CASHTH010003014">
    <property type="protein sequence ID" value="CAI8038813.1"/>
    <property type="molecule type" value="Genomic_DNA"/>
</dbReference>
<organism evidence="1 2">
    <name type="scientific">Geodia barretti</name>
    <name type="common">Barrett's horny sponge</name>
    <dbReference type="NCBI Taxonomy" id="519541"/>
    <lineage>
        <taxon>Eukaryota</taxon>
        <taxon>Metazoa</taxon>
        <taxon>Porifera</taxon>
        <taxon>Demospongiae</taxon>
        <taxon>Heteroscleromorpha</taxon>
        <taxon>Tetractinellida</taxon>
        <taxon>Astrophorina</taxon>
        <taxon>Geodiidae</taxon>
        <taxon>Geodia</taxon>
    </lineage>
</organism>
<dbReference type="InterPro" id="IPR051077">
    <property type="entry name" value="Ca-dependent_lectin"/>
</dbReference>
<protein>
    <submittedName>
        <fullName evidence="1">Uncharacterized protein</fullName>
    </submittedName>
</protein>
<dbReference type="AlphaFoldDB" id="A0AA35WYP9"/>
<dbReference type="PANTHER" id="PTHR24024:SF18">
    <property type="entry name" value="SHORT-CHAIN COLLAGEN C4-LIKE"/>
    <property type="match status" value="1"/>
</dbReference>
<reference evidence="1" key="1">
    <citation type="submission" date="2023-03" db="EMBL/GenBank/DDBJ databases">
        <authorList>
            <person name="Steffen K."/>
            <person name="Cardenas P."/>
        </authorList>
    </citation>
    <scope>NUCLEOTIDE SEQUENCE</scope>
</reference>
<comment type="caution">
    <text evidence="1">The sequence shown here is derived from an EMBL/GenBank/DDBJ whole genome shotgun (WGS) entry which is preliminary data.</text>
</comment>
<evidence type="ECO:0000313" key="2">
    <source>
        <dbReference type="Proteomes" id="UP001174909"/>
    </source>
</evidence>
<name>A0AA35WYP9_GEOBA</name>